<dbReference type="SUPFAM" id="SSF55874">
    <property type="entry name" value="ATPase domain of HSP90 chaperone/DNA topoisomerase II/histidine kinase"/>
    <property type="match status" value="1"/>
</dbReference>
<keyword evidence="16" id="KW-1185">Reference proteome</keyword>
<comment type="caution">
    <text evidence="15">The sequence shown here is derived from an EMBL/GenBank/DDBJ whole genome shotgun (WGS) entry which is preliminary data.</text>
</comment>
<dbReference type="Proteomes" id="UP001160499">
    <property type="component" value="Unassembled WGS sequence"/>
</dbReference>
<dbReference type="PROSITE" id="PS50109">
    <property type="entry name" value="HIS_KIN"/>
    <property type="match status" value="1"/>
</dbReference>
<evidence type="ECO:0000259" key="13">
    <source>
        <dbReference type="PROSITE" id="PS50109"/>
    </source>
</evidence>
<dbReference type="Gene3D" id="6.10.340.10">
    <property type="match status" value="1"/>
</dbReference>
<gene>
    <name evidence="15" type="ORF">M2283_007060</name>
</gene>
<dbReference type="InterPro" id="IPR003660">
    <property type="entry name" value="HAMP_dom"/>
</dbReference>
<dbReference type="Gene3D" id="1.10.287.130">
    <property type="match status" value="1"/>
</dbReference>
<dbReference type="InterPro" id="IPR003661">
    <property type="entry name" value="HisK_dim/P_dom"/>
</dbReference>
<accession>A0ABT6LTV3</accession>
<dbReference type="EC" id="2.7.13.3" evidence="3"/>
<dbReference type="CDD" id="cd00075">
    <property type="entry name" value="HATPase"/>
    <property type="match status" value="1"/>
</dbReference>
<evidence type="ECO:0000256" key="8">
    <source>
        <dbReference type="ARBA" id="ARBA00022989"/>
    </source>
</evidence>
<evidence type="ECO:0000313" key="16">
    <source>
        <dbReference type="Proteomes" id="UP001160499"/>
    </source>
</evidence>
<evidence type="ECO:0000256" key="9">
    <source>
        <dbReference type="ARBA" id="ARBA00023012"/>
    </source>
</evidence>
<dbReference type="SUPFAM" id="SSF47384">
    <property type="entry name" value="Homodimeric domain of signal transducing histidine kinase"/>
    <property type="match status" value="1"/>
</dbReference>
<keyword evidence="7 15" id="KW-0418">Kinase</keyword>
<feature type="domain" description="Histidine kinase" evidence="13">
    <location>
        <begin position="256"/>
        <end position="506"/>
    </location>
</feature>
<feature type="region of interest" description="Disordered" evidence="11">
    <location>
        <begin position="98"/>
        <end position="133"/>
    </location>
</feature>
<evidence type="ECO:0000256" key="11">
    <source>
        <dbReference type="SAM" id="MobiDB-lite"/>
    </source>
</evidence>
<dbReference type="Gene3D" id="3.30.565.10">
    <property type="entry name" value="Histidine kinase-like ATPase, C-terminal domain"/>
    <property type="match status" value="1"/>
</dbReference>
<comment type="subcellular location">
    <subcellularLocation>
        <location evidence="2">Cell membrane</location>
    </subcellularLocation>
</comment>
<dbReference type="Pfam" id="PF02518">
    <property type="entry name" value="HATPase_c"/>
    <property type="match status" value="1"/>
</dbReference>
<dbReference type="RefSeq" id="WP_280880512.1">
    <property type="nucleotide sequence ID" value="NZ_JARXVH010000013.1"/>
</dbReference>
<evidence type="ECO:0000256" key="6">
    <source>
        <dbReference type="ARBA" id="ARBA00022692"/>
    </source>
</evidence>
<proteinExistence type="predicted"/>
<keyword evidence="4" id="KW-0597">Phosphoprotein</keyword>
<evidence type="ECO:0000256" key="12">
    <source>
        <dbReference type="SAM" id="Phobius"/>
    </source>
</evidence>
<feature type="transmembrane region" description="Helical" evidence="12">
    <location>
        <begin position="164"/>
        <end position="187"/>
    </location>
</feature>
<comment type="catalytic activity">
    <reaction evidence="1">
        <text>ATP + protein L-histidine = ADP + protein N-phospho-L-histidine.</text>
        <dbReference type="EC" id="2.7.13.3"/>
    </reaction>
</comment>
<dbReference type="GO" id="GO:0004673">
    <property type="term" value="F:protein histidine kinase activity"/>
    <property type="evidence" value="ECO:0007669"/>
    <property type="project" value="UniProtKB-EC"/>
</dbReference>
<dbReference type="InterPro" id="IPR036097">
    <property type="entry name" value="HisK_dim/P_sf"/>
</dbReference>
<protein>
    <recommendedName>
        <fullName evidence="3">histidine kinase</fullName>
        <ecNumber evidence="3">2.7.13.3</ecNumber>
    </recommendedName>
</protein>
<feature type="compositionally biased region" description="Basic and acidic residues" evidence="11">
    <location>
        <begin position="109"/>
        <end position="125"/>
    </location>
</feature>
<dbReference type="Pfam" id="PF00512">
    <property type="entry name" value="HisKA"/>
    <property type="match status" value="1"/>
</dbReference>
<dbReference type="InterPro" id="IPR050428">
    <property type="entry name" value="TCS_sensor_his_kinase"/>
</dbReference>
<evidence type="ECO:0000256" key="2">
    <source>
        <dbReference type="ARBA" id="ARBA00004236"/>
    </source>
</evidence>
<evidence type="ECO:0000256" key="10">
    <source>
        <dbReference type="ARBA" id="ARBA00023136"/>
    </source>
</evidence>
<evidence type="ECO:0000259" key="14">
    <source>
        <dbReference type="PROSITE" id="PS50885"/>
    </source>
</evidence>
<evidence type="ECO:0000256" key="3">
    <source>
        <dbReference type="ARBA" id="ARBA00012438"/>
    </source>
</evidence>
<evidence type="ECO:0000256" key="4">
    <source>
        <dbReference type="ARBA" id="ARBA00022553"/>
    </source>
</evidence>
<dbReference type="SMART" id="SM00388">
    <property type="entry name" value="HisKA"/>
    <property type="match status" value="1"/>
</dbReference>
<keyword evidence="5 15" id="KW-0808">Transferase</keyword>
<dbReference type="SUPFAM" id="SSF158472">
    <property type="entry name" value="HAMP domain-like"/>
    <property type="match status" value="1"/>
</dbReference>
<dbReference type="CDD" id="cd06225">
    <property type="entry name" value="HAMP"/>
    <property type="match status" value="1"/>
</dbReference>
<dbReference type="PANTHER" id="PTHR45436">
    <property type="entry name" value="SENSOR HISTIDINE KINASE YKOH"/>
    <property type="match status" value="1"/>
</dbReference>
<keyword evidence="8 12" id="KW-1133">Transmembrane helix</keyword>
<dbReference type="CDD" id="cd00082">
    <property type="entry name" value="HisKA"/>
    <property type="match status" value="1"/>
</dbReference>
<keyword evidence="9" id="KW-0902">Two-component regulatory system</keyword>
<dbReference type="InterPro" id="IPR004358">
    <property type="entry name" value="Sig_transdc_His_kin-like_C"/>
</dbReference>
<dbReference type="SMART" id="SM00304">
    <property type="entry name" value="HAMP"/>
    <property type="match status" value="1"/>
</dbReference>
<dbReference type="Pfam" id="PF00672">
    <property type="entry name" value="HAMP"/>
    <property type="match status" value="1"/>
</dbReference>
<name>A0ABT6LTV3_9ACTN</name>
<dbReference type="PROSITE" id="PS50885">
    <property type="entry name" value="HAMP"/>
    <property type="match status" value="1"/>
</dbReference>
<evidence type="ECO:0000256" key="1">
    <source>
        <dbReference type="ARBA" id="ARBA00000085"/>
    </source>
</evidence>
<keyword evidence="6 12" id="KW-0812">Transmembrane</keyword>
<feature type="region of interest" description="Disordered" evidence="11">
    <location>
        <begin position="404"/>
        <end position="423"/>
    </location>
</feature>
<dbReference type="InterPro" id="IPR003594">
    <property type="entry name" value="HATPase_dom"/>
</dbReference>
<dbReference type="InterPro" id="IPR005467">
    <property type="entry name" value="His_kinase_dom"/>
</dbReference>
<sequence>MTRFLRPPPGSLRRRLVLGVTLLATAAVLASQVIGFVVLRSWLLDRVDDQLAEFHPPTLVFRDALDGALRNPGNSLGLLPSDFRVYFYDSAGRLLDESLGSQTKPGPRLADDARDLGLRDGRPESRPAVSGDGRWRVLLNPGPDGMSSVVTLPLDTVDGATSKILWLNAVLLAVTVVALCALGRWVVRLGLLPLIRMERTAQDITAGRLDLRLPDTDPRTEIGRLGRVLNSMLDRLQKALLAREASEARLRRFVADAGHELRTPLTAIQGYAELALRPEQRPDHERDEANRVIARNAERMSLLVDDLQLLATLDKEPSYRREPVDLLSLAADAVSTTAVHSPSHPVDLGPLHTRADPTGAQELDVAETVGDPHRLRQILENLLSNAGIHTPPGTRVHVRVGTTQAAPGTGGVDRPGRTSVSAPLPEGYPVAVIEVADEGPGLEPVDAEHVFERFYRADPARSRAHGGSGLGLAIAAAIAEGHGGRLELDTTPGRGCTFRLVLPAAGPDPERRSRMRLQER</sequence>
<feature type="domain" description="HAMP" evidence="14">
    <location>
        <begin position="188"/>
        <end position="241"/>
    </location>
</feature>
<dbReference type="PANTHER" id="PTHR45436:SF5">
    <property type="entry name" value="SENSOR HISTIDINE KINASE TRCS"/>
    <property type="match status" value="1"/>
</dbReference>
<organism evidence="15 16">
    <name type="scientific">Streptomyces pseudovenezuelae</name>
    <dbReference type="NCBI Taxonomy" id="67350"/>
    <lineage>
        <taxon>Bacteria</taxon>
        <taxon>Bacillati</taxon>
        <taxon>Actinomycetota</taxon>
        <taxon>Actinomycetes</taxon>
        <taxon>Kitasatosporales</taxon>
        <taxon>Streptomycetaceae</taxon>
        <taxon>Streptomyces</taxon>
        <taxon>Streptomyces aurantiacus group</taxon>
    </lineage>
</organism>
<evidence type="ECO:0000256" key="5">
    <source>
        <dbReference type="ARBA" id="ARBA00022679"/>
    </source>
</evidence>
<dbReference type="EMBL" id="JARXVH010000013">
    <property type="protein sequence ID" value="MDH6219721.1"/>
    <property type="molecule type" value="Genomic_DNA"/>
</dbReference>
<dbReference type="SMART" id="SM00387">
    <property type="entry name" value="HATPase_c"/>
    <property type="match status" value="1"/>
</dbReference>
<evidence type="ECO:0000256" key="7">
    <source>
        <dbReference type="ARBA" id="ARBA00022777"/>
    </source>
</evidence>
<dbReference type="PRINTS" id="PR00344">
    <property type="entry name" value="BCTRLSENSOR"/>
</dbReference>
<dbReference type="InterPro" id="IPR036890">
    <property type="entry name" value="HATPase_C_sf"/>
</dbReference>
<evidence type="ECO:0000313" key="15">
    <source>
        <dbReference type="EMBL" id="MDH6219721.1"/>
    </source>
</evidence>
<keyword evidence="10 12" id="KW-0472">Membrane</keyword>
<reference evidence="15 16" key="1">
    <citation type="submission" date="2023-04" db="EMBL/GenBank/DDBJ databases">
        <title>Forest soil microbial communities from Buena Vista Peninsula, Colon Province, Panama.</title>
        <authorList>
            <person name="Bouskill N."/>
        </authorList>
    </citation>
    <scope>NUCLEOTIDE SEQUENCE [LARGE SCALE GENOMIC DNA]</scope>
    <source>
        <strain evidence="15 16">GGS1</strain>
    </source>
</reference>